<keyword evidence="2" id="KW-1185">Reference proteome</keyword>
<accession>A0AAX6DGB5</accession>
<keyword evidence="1" id="KW-0804">Transcription</keyword>
<organism evidence="1 2">
    <name type="scientific">Iris pallida</name>
    <name type="common">Sweet iris</name>
    <dbReference type="NCBI Taxonomy" id="29817"/>
    <lineage>
        <taxon>Eukaryota</taxon>
        <taxon>Viridiplantae</taxon>
        <taxon>Streptophyta</taxon>
        <taxon>Embryophyta</taxon>
        <taxon>Tracheophyta</taxon>
        <taxon>Spermatophyta</taxon>
        <taxon>Magnoliopsida</taxon>
        <taxon>Liliopsida</taxon>
        <taxon>Asparagales</taxon>
        <taxon>Iridaceae</taxon>
        <taxon>Iridoideae</taxon>
        <taxon>Irideae</taxon>
        <taxon>Iris</taxon>
    </lineage>
</organism>
<proteinExistence type="predicted"/>
<evidence type="ECO:0000313" key="1">
    <source>
        <dbReference type="EMBL" id="KAJ6790823.1"/>
    </source>
</evidence>
<gene>
    <name evidence="1" type="ORF">M6B38_248100</name>
</gene>
<reference evidence="1" key="1">
    <citation type="journal article" date="2023" name="GigaByte">
        <title>Genome assembly of the bearded iris, Iris pallida Lam.</title>
        <authorList>
            <person name="Bruccoleri R.E."/>
            <person name="Oakeley E.J."/>
            <person name="Faust A.M.E."/>
            <person name="Altorfer M."/>
            <person name="Dessus-Babus S."/>
            <person name="Burckhardt D."/>
            <person name="Oertli M."/>
            <person name="Naumann U."/>
            <person name="Petersen F."/>
            <person name="Wong J."/>
        </authorList>
    </citation>
    <scope>NUCLEOTIDE SEQUENCE</scope>
    <source>
        <strain evidence="1">GSM-AAB239-AS_SAM_17_03QT</strain>
    </source>
</reference>
<evidence type="ECO:0000313" key="2">
    <source>
        <dbReference type="Proteomes" id="UP001140949"/>
    </source>
</evidence>
<protein>
    <submittedName>
        <fullName evidence="1">DNA-directed RNA polymerase 1B, mitochondrial-like</fullName>
    </submittedName>
</protein>
<comment type="caution">
    <text evidence="1">The sequence shown here is derived from an EMBL/GenBank/DDBJ whole genome shotgun (WGS) entry which is preliminary data.</text>
</comment>
<reference evidence="1" key="2">
    <citation type="submission" date="2023-04" db="EMBL/GenBank/DDBJ databases">
        <authorList>
            <person name="Bruccoleri R.E."/>
            <person name="Oakeley E.J."/>
            <person name="Faust A.-M."/>
            <person name="Dessus-Babus S."/>
            <person name="Altorfer M."/>
            <person name="Burckhardt D."/>
            <person name="Oertli M."/>
            <person name="Naumann U."/>
            <person name="Petersen F."/>
            <person name="Wong J."/>
        </authorList>
    </citation>
    <scope>NUCLEOTIDE SEQUENCE</scope>
    <source>
        <strain evidence="1">GSM-AAB239-AS_SAM_17_03QT</strain>
        <tissue evidence="1">Leaf</tissue>
    </source>
</reference>
<dbReference type="EMBL" id="JANAVB010045018">
    <property type="protein sequence ID" value="KAJ6790823.1"/>
    <property type="molecule type" value="Genomic_DNA"/>
</dbReference>
<dbReference type="GO" id="GO:0000428">
    <property type="term" value="C:DNA-directed RNA polymerase complex"/>
    <property type="evidence" value="ECO:0007669"/>
    <property type="project" value="UniProtKB-KW"/>
</dbReference>
<keyword evidence="1" id="KW-0240">DNA-directed RNA polymerase</keyword>
<name>A0AAX6DGB5_IRIPA</name>
<sequence>MTKVGIYFYRLLSCVLMELDSSARQLKGPQENNYKQSTRHLIHLATPNGGLTKEY</sequence>
<dbReference type="Proteomes" id="UP001140949">
    <property type="component" value="Unassembled WGS sequence"/>
</dbReference>
<dbReference type="AlphaFoldDB" id="A0AAX6DGB5"/>